<keyword evidence="10 11" id="KW-0472">Membrane</keyword>
<dbReference type="PANTHER" id="PTHR24089">
    <property type="entry name" value="SOLUTE CARRIER FAMILY 25"/>
    <property type="match status" value="1"/>
</dbReference>
<keyword evidence="4" id="KW-0813">Transport</keyword>
<dbReference type="Gene3D" id="1.50.40.10">
    <property type="entry name" value="Mitochondrial carrier domain"/>
    <property type="match status" value="1"/>
</dbReference>
<dbReference type="SUPFAM" id="SSF103506">
    <property type="entry name" value="Mitochondrial carrier"/>
    <property type="match status" value="1"/>
</dbReference>
<evidence type="ECO:0000313" key="14">
    <source>
        <dbReference type="EMBL" id="OQE07753.1"/>
    </source>
</evidence>
<evidence type="ECO:0000256" key="7">
    <source>
        <dbReference type="ARBA" id="ARBA00022792"/>
    </source>
</evidence>
<sequence length="626" mass="69980">MAARRRQFSEGVFSFSMPLSLTLQQCESAKYLVIKLVRHYGPDQTVRKGYKPAALIHAMLEQVASLDTFLNLFLSFIYEDLCSDMVSVVDFDITCALSYLDGFASWESEQIINLNKAIENFAELIVDEFLLPLRAASLKTPQSRPRSLFSQSSAPTGTEQRVSILRQSCLVRDHHRCVVSRKFDRATARNRFTENGESCADDDGKLLKDEPNGDFEYLEVAHILPRCLTTIASEDTDLSDSKKNVLRVLDMFEAGIGHLIDGPKIDTPMNALTLTLDNHRFFGEFQIFFEPTGIPHQYRIDSTEQVPFLRDPLFPVTRTLTLSPGGAIDSPFSRLFQVHRAIAIIMKLSGAGDYIEKVLQDIEELNYSTHWNGLIKAARAIRTSYGISGLFKGHSASLVRVFPYAGINFLAYEQFRAAMITSPEKEAPWRRFLCGSMAGATSTLVTYPLELIRTRLAFETVQKNPSSWLGISRKIYFEGGGSGSLSNLYRGIAPTMLGILPYAGTSFLTHDLLRDWLRSPILAPYTLEAQSSTRLTAVAQLSCGAVAGIVAQTISYPIDIIRRRMQVGSVVGARSGILETAQRIFLERGVRGFYVGLTIGYVKMAPMVATSFYVYDRMKRYLGLIE</sequence>
<evidence type="ECO:0000256" key="1">
    <source>
        <dbReference type="ARBA" id="ARBA00002238"/>
    </source>
</evidence>
<dbReference type="PRINTS" id="PR00926">
    <property type="entry name" value="MITOCARRIER"/>
</dbReference>
<feature type="domain" description="HNH nuclease" evidence="13">
    <location>
        <begin position="211"/>
        <end position="290"/>
    </location>
</feature>
<evidence type="ECO:0000313" key="15">
    <source>
        <dbReference type="Proteomes" id="UP000191518"/>
    </source>
</evidence>
<evidence type="ECO:0000256" key="11">
    <source>
        <dbReference type="PROSITE-ProRule" id="PRU00282"/>
    </source>
</evidence>
<feature type="repeat" description="Solcar" evidence="11">
    <location>
        <begin position="535"/>
        <end position="621"/>
    </location>
</feature>
<keyword evidence="6" id="KW-0677">Repeat</keyword>
<evidence type="ECO:0000256" key="8">
    <source>
        <dbReference type="ARBA" id="ARBA00022989"/>
    </source>
</evidence>
<keyword evidence="9" id="KW-0496">Mitochondrion</keyword>
<keyword evidence="5 11" id="KW-0812">Transmembrane</keyword>
<name>A0A1V6S2A1_9EURO</name>
<evidence type="ECO:0000256" key="2">
    <source>
        <dbReference type="ARBA" id="ARBA00004448"/>
    </source>
</evidence>
<keyword evidence="8 12" id="KW-1133">Transmembrane helix</keyword>
<reference evidence="15" key="1">
    <citation type="journal article" date="2017" name="Nat. Microbiol.">
        <title>Global analysis of biosynthetic gene clusters reveals vast potential of secondary metabolite production in Penicillium species.</title>
        <authorList>
            <person name="Nielsen J.C."/>
            <person name="Grijseels S."/>
            <person name="Prigent S."/>
            <person name="Ji B."/>
            <person name="Dainat J."/>
            <person name="Nielsen K.F."/>
            <person name="Frisvad J.C."/>
            <person name="Workman M."/>
            <person name="Nielsen J."/>
        </authorList>
    </citation>
    <scope>NUCLEOTIDE SEQUENCE [LARGE SCALE GENOMIC DNA]</scope>
    <source>
        <strain evidence="15">IBT 29486</strain>
    </source>
</reference>
<dbReference type="GO" id="GO:0005743">
    <property type="term" value="C:mitochondrial inner membrane"/>
    <property type="evidence" value="ECO:0007669"/>
    <property type="project" value="UniProtKB-SubCell"/>
</dbReference>
<evidence type="ECO:0000256" key="5">
    <source>
        <dbReference type="ARBA" id="ARBA00022692"/>
    </source>
</evidence>
<evidence type="ECO:0000256" key="12">
    <source>
        <dbReference type="SAM" id="Phobius"/>
    </source>
</evidence>
<evidence type="ECO:0000256" key="3">
    <source>
        <dbReference type="ARBA" id="ARBA00021935"/>
    </source>
</evidence>
<comment type="subcellular location">
    <subcellularLocation>
        <location evidence="2">Mitochondrion inner membrane</location>
        <topology evidence="2">Multi-pass membrane protein</topology>
    </subcellularLocation>
</comment>
<evidence type="ECO:0000256" key="4">
    <source>
        <dbReference type="ARBA" id="ARBA00022448"/>
    </source>
</evidence>
<dbReference type="EMBL" id="MDYP01000012">
    <property type="protein sequence ID" value="OQE07753.1"/>
    <property type="molecule type" value="Genomic_DNA"/>
</dbReference>
<dbReference type="STRING" id="29845.A0A1V6S2A1"/>
<gene>
    <name evidence="14" type="ORF">PENVUL_c012G03797</name>
</gene>
<dbReference type="InterPro" id="IPR018108">
    <property type="entry name" value="MCP_transmembrane"/>
</dbReference>
<dbReference type="InterPro" id="IPR002067">
    <property type="entry name" value="MCP"/>
</dbReference>
<protein>
    <recommendedName>
        <fullName evidence="3">Mitochondrial thiamine pyrophosphate carrier 1</fullName>
    </recommendedName>
</protein>
<accession>A0A1V6S2A1</accession>
<feature type="repeat" description="Solcar" evidence="11">
    <location>
        <begin position="426"/>
        <end position="516"/>
    </location>
</feature>
<feature type="repeat" description="Solcar" evidence="11">
    <location>
        <begin position="329"/>
        <end position="418"/>
    </location>
</feature>
<dbReference type="GO" id="GO:0055085">
    <property type="term" value="P:transmembrane transport"/>
    <property type="evidence" value="ECO:0007669"/>
    <property type="project" value="InterPro"/>
</dbReference>
<proteinExistence type="predicted"/>
<dbReference type="Proteomes" id="UP000191518">
    <property type="component" value="Unassembled WGS sequence"/>
</dbReference>
<dbReference type="Pfam" id="PF13391">
    <property type="entry name" value="HNH_2"/>
    <property type="match status" value="1"/>
</dbReference>
<evidence type="ECO:0000256" key="9">
    <source>
        <dbReference type="ARBA" id="ARBA00023128"/>
    </source>
</evidence>
<comment type="caution">
    <text evidence="14">The sequence shown here is derived from an EMBL/GenBank/DDBJ whole genome shotgun (WGS) entry which is preliminary data.</text>
</comment>
<organism evidence="14 15">
    <name type="scientific">Penicillium vulpinum</name>
    <dbReference type="NCBI Taxonomy" id="29845"/>
    <lineage>
        <taxon>Eukaryota</taxon>
        <taxon>Fungi</taxon>
        <taxon>Dikarya</taxon>
        <taxon>Ascomycota</taxon>
        <taxon>Pezizomycotina</taxon>
        <taxon>Eurotiomycetes</taxon>
        <taxon>Eurotiomycetidae</taxon>
        <taxon>Eurotiales</taxon>
        <taxon>Aspergillaceae</taxon>
        <taxon>Penicillium</taxon>
    </lineage>
</organism>
<evidence type="ECO:0000259" key="13">
    <source>
        <dbReference type="Pfam" id="PF13391"/>
    </source>
</evidence>
<comment type="function">
    <text evidence="1">Mitochondrial transporter that mediates uptake of thiamine pyrophosphate (ThPP) into mitochondria.</text>
</comment>
<keyword evidence="7" id="KW-0999">Mitochondrion inner membrane</keyword>
<evidence type="ECO:0000256" key="6">
    <source>
        <dbReference type="ARBA" id="ARBA00022737"/>
    </source>
</evidence>
<keyword evidence="15" id="KW-1185">Reference proteome</keyword>
<dbReference type="InterPro" id="IPR023395">
    <property type="entry name" value="MCP_dom_sf"/>
</dbReference>
<evidence type="ECO:0000256" key="10">
    <source>
        <dbReference type="ARBA" id="ARBA00023136"/>
    </source>
</evidence>
<dbReference type="Pfam" id="PF00153">
    <property type="entry name" value="Mito_carr"/>
    <property type="match status" value="3"/>
</dbReference>
<dbReference type="AlphaFoldDB" id="A0A1V6S2A1"/>
<dbReference type="PROSITE" id="PS50920">
    <property type="entry name" value="SOLCAR"/>
    <property type="match status" value="3"/>
</dbReference>
<dbReference type="InterPro" id="IPR003615">
    <property type="entry name" value="HNH_nuc"/>
</dbReference>
<feature type="transmembrane region" description="Helical" evidence="12">
    <location>
        <begin position="593"/>
        <end position="615"/>
    </location>
</feature>